<feature type="compositionally biased region" description="Polar residues" evidence="1">
    <location>
        <begin position="121"/>
        <end position="135"/>
    </location>
</feature>
<name>A0A9P4J0V4_9PEZI</name>
<protein>
    <recommendedName>
        <fullName evidence="4">Zinc-ribbon 15 domain-containing protein</fullName>
    </recommendedName>
</protein>
<organism evidence="2 3">
    <name type="scientific">Myriangium duriaei CBS 260.36</name>
    <dbReference type="NCBI Taxonomy" id="1168546"/>
    <lineage>
        <taxon>Eukaryota</taxon>
        <taxon>Fungi</taxon>
        <taxon>Dikarya</taxon>
        <taxon>Ascomycota</taxon>
        <taxon>Pezizomycotina</taxon>
        <taxon>Dothideomycetes</taxon>
        <taxon>Dothideomycetidae</taxon>
        <taxon>Myriangiales</taxon>
        <taxon>Myriangiaceae</taxon>
        <taxon>Myriangium</taxon>
    </lineage>
</organism>
<dbReference type="Proteomes" id="UP000799439">
    <property type="component" value="Unassembled WGS sequence"/>
</dbReference>
<dbReference type="AlphaFoldDB" id="A0A9P4J0V4"/>
<reference evidence="2" key="1">
    <citation type="journal article" date="2020" name="Stud. Mycol.">
        <title>101 Dothideomycetes genomes: a test case for predicting lifestyles and emergence of pathogens.</title>
        <authorList>
            <person name="Haridas S."/>
            <person name="Albert R."/>
            <person name="Binder M."/>
            <person name="Bloem J."/>
            <person name="Labutti K."/>
            <person name="Salamov A."/>
            <person name="Andreopoulos B."/>
            <person name="Baker S."/>
            <person name="Barry K."/>
            <person name="Bills G."/>
            <person name="Bluhm B."/>
            <person name="Cannon C."/>
            <person name="Castanera R."/>
            <person name="Culley D."/>
            <person name="Daum C."/>
            <person name="Ezra D."/>
            <person name="Gonzalez J."/>
            <person name="Henrissat B."/>
            <person name="Kuo A."/>
            <person name="Liang C."/>
            <person name="Lipzen A."/>
            <person name="Lutzoni F."/>
            <person name="Magnuson J."/>
            <person name="Mondo S."/>
            <person name="Nolan M."/>
            <person name="Ohm R."/>
            <person name="Pangilinan J."/>
            <person name="Park H.-J."/>
            <person name="Ramirez L."/>
            <person name="Alfaro M."/>
            <person name="Sun H."/>
            <person name="Tritt A."/>
            <person name="Yoshinaga Y."/>
            <person name="Zwiers L.-H."/>
            <person name="Turgeon B."/>
            <person name="Goodwin S."/>
            <person name="Spatafora J."/>
            <person name="Crous P."/>
            <person name="Grigoriev I."/>
        </authorList>
    </citation>
    <scope>NUCLEOTIDE SEQUENCE</scope>
    <source>
        <strain evidence="2">CBS 260.36</strain>
    </source>
</reference>
<accession>A0A9P4J0V4</accession>
<gene>
    <name evidence="2" type="ORF">K461DRAFT_293421</name>
</gene>
<keyword evidence="3" id="KW-1185">Reference proteome</keyword>
<feature type="compositionally biased region" description="Low complexity" evidence="1">
    <location>
        <begin position="83"/>
        <end position="120"/>
    </location>
</feature>
<proteinExistence type="predicted"/>
<dbReference type="PANTHER" id="PTHR28139:SF1">
    <property type="entry name" value="UPF0768 PROTEIN YBL029C-A"/>
    <property type="match status" value="1"/>
</dbReference>
<evidence type="ECO:0000313" key="3">
    <source>
        <dbReference type="Proteomes" id="UP000799439"/>
    </source>
</evidence>
<dbReference type="OrthoDB" id="5545479at2759"/>
<feature type="region of interest" description="Disordered" evidence="1">
    <location>
        <begin position="79"/>
        <end position="143"/>
    </location>
</feature>
<sequence length="143" mass="16503">MAFIFVCGSHTFQSLLEGYENVVCQCQNCGNYSGRVYKRHQWFTFCWIPIIPFSFKPWHEIGCHICNFYQDIRYRPDVEQMRGQSGPPGQVQQGPQQGWQQSQQDPRFQQYQQQGQIAMQPYSSGANGPSQQGKPQQDGGRFA</sequence>
<comment type="caution">
    <text evidence="2">The sequence shown here is derived from an EMBL/GenBank/DDBJ whole genome shotgun (WGS) entry which is preliminary data.</text>
</comment>
<evidence type="ECO:0000256" key="1">
    <source>
        <dbReference type="SAM" id="MobiDB-lite"/>
    </source>
</evidence>
<evidence type="ECO:0008006" key="4">
    <source>
        <dbReference type="Google" id="ProtNLM"/>
    </source>
</evidence>
<evidence type="ECO:0000313" key="2">
    <source>
        <dbReference type="EMBL" id="KAF2153136.1"/>
    </source>
</evidence>
<dbReference type="EMBL" id="ML996085">
    <property type="protein sequence ID" value="KAF2153136.1"/>
    <property type="molecule type" value="Genomic_DNA"/>
</dbReference>
<dbReference type="PANTHER" id="PTHR28139">
    <property type="entry name" value="UPF0768 PROTEIN YBL029C-A"/>
    <property type="match status" value="1"/>
</dbReference>